<dbReference type="KEGG" id="gpa:GPA_30540"/>
<sequence>MIERYLHRDNLLALVEDGHQLADMGYLRIRL</sequence>
<proteinExistence type="predicted"/>
<dbReference type="Proteomes" id="UP000008805">
    <property type="component" value="Chromosome"/>
</dbReference>
<reference evidence="1 2" key="2">
    <citation type="submission" date="2010-03" db="EMBL/GenBank/DDBJ databases">
        <authorList>
            <person name="Pajon A."/>
        </authorList>
    </citation>
    <scope>NUCLEOTIDE SEQUENCE [LARGE SCALE GENOMIC DNA]</scope>
    <source>
        <strain evidence="2">7-10-1-b</strain>
    </source>
</reference>
<evidence type="ECO:0000313" key="1">
    <source>
        <dbReference type="EMBL" id="CBL04947.1"/>
    </source>
</evidence>
<evidence type="ECO:0000313" key="2">
    <source>
        <dbReference type="Proteomes" id="UP000008805"/>
    </source>
</evidence>
<accession>D6EB50</accession>
<keyword evidence="2" id="KW-1185">Reference proteome</keyword>
<dbReference type="HOGENOM" id="CLU_3396736_0_0_11"/>
<dbReference type="AlphaFoldDB" id="D6EB50"/>
<dbReference type="EMBL" id="FP929047">
    <property type="protein sequence ID" value="CBL04947.1"/>
    <property type="molecule type" value="Genomic_DNA"/>
</dbReference>
<name>D6EB50_9ACTN</name>
<protein>
    <submittedName>
        <fullName evidence="1">Uncharacterized protein</fullName>
    </submittedName>
</protein>
<gene>
    <name evidence="1" type="ORF">GPA_30540</name>
</gene>
<organism evidence="1 2">
    <name type="scientific">Gordonibacter pamelaeae 7-10-1-b</name>
    <dbReference type="NCBI Taxonomy" id="657308"/>
    <lineage>
        <taxon>Bacteria</taxon>
        <taxon>Bacillati</taxon>
        <taxon>Actinomycetota</taxon>
        <taxon>Coriobacteriia</taxon>
        <taxon>Eggerthellales</taxon>
        <taxon>Eggerthellaceae</taxon>
        <taxon>Gordonibacter</taxon>
    </lineage>
</organism>
<reference evidence="1 2" key="1">
    <citation type="submission" date="2010-03" db="EMBL/GenBank/DDBJ databases">
        <title>The genome sequence of Gordonibacter pamelaeae 7-10-1-bT.</title>
        <authorList>
            <consortium name="metaHIT consortium -- http://www.metahit.eu/"/>
            <person name="Pajon A."/>
            <person name="Turner K."/>
            <person name="Parkhill J."/>
            <person name="Timmis K."/>
            <person name="Oxley A."/>
            <person name="Wurdemann D."/>
        </authorList>
    </citation>
    <scope>NUCLEOTIDE SEQUENCE [LARGE SCALE GENOMIC DNA]</scope>
    <source>
        <strain evidence="2">7-10-1-b</strain>
    </source>
</reference>